<gene>
    <name evidence="2" type="ORF">ZIOFF_071207</name>
</gene>
<accession>A0A8J5C0X6</accession>
<proteinExistence type="predicted"/>
<feature type="region of interest" description="Disordered" evidence="1">
    <location>
        <begin position="1"/>
        <end position="22"/>
    </location>
</feature>
<dbReference type="Gene3D" id="1.25.40.10">
    <property type="entry name" value="Tetratricopeptide repeat domain"/>
    <property type="match status" value="1"/>
</dbReference>
<dbReference type="EMBL" id="JACMSC010000021">
    <property type="protein sequence ID" value="KAG6470150.1"/>
    <property type="molecule type" value="Genomic_DNA"/>
</dbReference>
<dbReference type="AlphaFoldDB" id="A0A8J5C0X6"/>
<keyword evidence="3" id="KW-1185">Reference proteome</keyword>
<dbReference type="Proteomes" id="UP000734854">
    <property type="component" value="Unassembled WGS sequence"/>
</dbReference>
<evidence type="ECO:0000313" key="3">
    <source>
        <dbReference type="Proteomes" id="UP000734854"/>
    </source>
</evidence>
<organism evidence="2 3">
    <name type="scientific">Zingiber officinale</name>
    <name type="common">Ginger</name>
    <name type="synonym">Amomum zingiber</name>
    <dbReference type="NCBI Taxonomy" id="94328"/>
    <lineage>
        <taxon>Eukaryota</taxon>
        <taxon>Viridiplantae</taxon>
        <taxon>Streptophyta</taxon>
        <taxon>Embryophyta</taxon>
        <taxon>Tracheophyta</taxon>
        <taxon>Spermatophyta</taxon>
        <taxon>Magnoliopsida</taxon>
        <taxon>Liliopsida</taxon>
        <taxon>Zingiberales</taxon>
        <taxon>Zingiberaceae</taxon>
        <taxon>Zingiber</taxon>
    </lineage>
</organism>
<evidence type="ECO:0000313" key="2">
    <source>
        <dbReference type="EMBL" id="KAG6470150.1"/>
    </source>
</evidence>
<comment type="caution">
    <text evidence="2">The sequence shown here is derived from an EMBL/GenBank/DDBJ whole genome shotgun (WGS) entry which is preliminary data.</text>
</comment>
<dbReference type="InterPro" id="IPR011990">
    <property type="entry name" value="TPR-like_helical_dom_sf"/>
</dbReference>
<sequence>MMLVGGRQGNWSSGGDDGGGRRFSRWSAMEQKKAEEDKISQAIDYDGPVVSEENTIGFGTKVGVGVAVTVFGLVFAFGDFLPYGSVSLNEDAATVQKKLAEEEKSILKTKLEEYKETLSNSPEDLSALKGAIFTMKDLGEYQQASSLLEKMTKERPNNADAFRLLGDIKFELKDYDGSVSAYQNSLSASGIVDFEVLRGLTNSFLAAGKSDQAVQTLLSYQDILSESDLVGLGTDVDNKVKMDKQRFNVDPIEVSSKPYQE</sequence>
<name>A0A8J5C0X6_ZINOF</name>
<evidence type="ECO:0000256" key="1">
    <source>
        <dbReference type="SAM" id="MobiDB-lite"/>
    </source>
</evidence>
<dbReference type="SUPFAM" id="SSF48452">
    <property type="entry name" value="TPR-like"/>
    <property type="match status" value="1"/>
</dbReference>
<reference evidence="2 3" key="1">
    <citation type="submission" date="2020-08" db="EMBL/GenBank/DDBJ databases">
        <title>Plant Genome Project.</title>
        <authorList>
            <person name="Zhang R.-G."/>
        </authorList>
    </citation>
    <scope>NUCLEOTIDE SEQUENCE [LARGE SCALE GENOMIC DNA]</scope>
    <source>
        <tissue evidence="2">Rhizome</tissue>
    </source>
</reference>
<protein>
    <submittedName>
        <fullName evidence="2">Uncharacterized protein</fullName>
    </submittedName>
</protein>